<dbReference type="EMBL" id="VOSK01000306">
    <property type="protein sequence ID" value="MPR30076.1"/>
    <property type="molecule type" value="Genomic_DNA"/>
</dbReference>
<evidence type="ECO:0000256" key="1">
    <source>
        <dbReference type="SAM" id="MobiDB-lite"/>
    </source>
</evidence>
<feature type="region of interest" description="Disordered" evidence="1">
    <location>
        <begin position="1"/>
        <end position="27"/>
    </location>
</feature>
<gene>
    <name evidence="2" type="ORF">FS320_34750</name>
</gene>
<keyword evidence="3" id="KW-1185">Reference proteome</keyword>
<dbReference type="RefSeq" id="WP_152716940.1">
    <property type="nucleotide sequence ID" value="NZ_VOSJ01000298.1"/>
</dbReference>
<accession>A0A5N7N2W5</accession>
<reference evidence="2 3" key="1">
    <citation type="journal article" date="2019" name="Syst. Appl. Microbiol.">
        <title>Microvirga tunisiensis sp. nov., a root nodule symbiotic bacterium isolated from Lupinus micranthus and L. luteus grown in Northern Tunisia.</title>
        <authorList>
            <person name="Msaddak A."/>
            <person name="Rejili M."/>
            <person name="Duran D."/>
            <person name="Mars M."/>
            <person name="Palacios J.M."/>
            <person name="Ruiz-Argueso T."/>
            <person name="Rey L."/>
            <person name="Imperial J."/>
        </authorList>
    </citation>
    <scope>NUCLEOTIDE SEQUENCE [LARGE SCALE GENOMIC DNA]</scope>
    <source>
        <strain evidence="2 3">Lmie10</strain>
    </source>
</reference>
<evidence type="ECO:0000313" key="3">
    <source>
        <dbReference type="Proteomes" id="UP000403266"/>
    </source>
</evidence>
<organism evidence="2 3">
    <name type="scientific">Microvirga tunisiensis</name>
    <dbReference type="NCBI Taxonomy" id="2108360"/>
    <lineage>
        <taxon>Bacteria</taxon>
        <taxon>Pseudomonadati</taxon>
        <taxon>Pseudomonadota</taxon>
        <taxon>Alphaproteobacteria</taxon>
        <taxon>Hyphomicrobiales</taxon>
        <taxon>Methylobacteriaceae</taxon>
        <taxon>Microvirga</taxon>
    </lineage>
</organism>
<name>A0A5N7N2W5_9HYPH</name>
<sequence>MKTYDPPSARPGSITADQQEELSERPTATQLAAVLRVTEAKHSELGRVRSAHSAISTFS</sequence>
<dbReference type="Proteomes" id="UP000403266">
    <property type="component" value="Unassembled WGS sequence"/>
</dbReference>
<proteinExistence type="predicted"/>
<evidence type="ECO:0000313" key="2">
    <source>
        <dbReference type="EMBL" id="MPR30076.1"/>
    </source>
</evidence>
<protein>
    <submittedName>
        <fullName evidence="2">Uncharacterized protein</fullName>
    </submittedName>
</protein>
<comment type="caution">
    <text evidence="2">The sequence shown here is derived from an EMBL/GenBank/DDBJ whole genome shotgun (WGS) entry which is preliminary data.</text>
</comment>
<dbReference type="AlphaFoldDB" id="A0A5N7N2W5"/>